<feature type="transmembrane region" description="Helical" evidence="1">
    <location>
        <begin position="12"/>
        <end position="31"/>
    </location>
</feature>
<gene>
    <name evidence="2" type="ORF">SAMN05421688_3323</name>
</gene>
<accession>A0A1I0YUP0</accession>
<keyword evidence="1" id="KW-1133">Transmembrane helix</keyword>
<dbReference type="EMBL" id="FOJU01000007">
    <property type="protein sequence ID" value="SFB16140.1"/>
    <property type="molecule type" value="Genomic_DNA"/>
</dbReference>
<evidence type="ECO:0000313" key="2">
    <source>
        <dbReference type="EMBL" id="SFB16140.1"/>
    </source>
</evidence>
<dbReference type="RefSeq" id="WP_092066852.1">
    <property type="nucleotide sequence ID" value="NZ_FOJU01000007.1"/>
</dbReference>
<keyword evidence="1" id="KW-0812">Transmembrane</keyword>
<evidence type="ECO:0000256" key="1">
    <source>
        <dbReference type="SAM" id="Phobius"/>
    </source>
</evidence>
<reference evidence="2 3" key="1">
    <citation type="submission" date="2016-10" db="EMBL/GenBank/DDBJ databases">
        <authorList>
            <person name="de Groot N.N."/>
        </authorList>
    </citation>
    <scope>NUCLEOTIDE SEQUENCE [LARGE SCALE GENOMIC DNA]</scope>
    <source>
        <strain evidence="2 3">DSM 29316</strain>
    </source>
</reference>
<dbReference type="STRING" id="871651.SAMN05421688_3323"/>
<dbReference type="Proteomes" id="UP000198796">
    <property type="component" value="Unassembled WGS sequence"/>
</dbReference>
<dbReference type="AlphaFoldDB" id="A0A1I0YUP0"/>
<organism evidence="2 3">
    <name type="scientific">Poseidonocella pacifica</name>
    <dbReference type="NCBI Taxonomy" id="871651"/>
    <lineage>
        <taxon>Bacteria</taxon>
        <taxon>Pseudomonadati</taxon>
        <taxon>Pseudomonadota</taxon>
        <taxon>Alphaproteobacteria</taxon>
        <taxon>Rhodobacterales</taxon>
        <taxon>Roseobacteraceae</taxon>
        <taxon>Poseidonocella</taxon>
    </lineage>
</organism>
<keyword evidence="1" id="KW-0472">Membrane</keyword>
<proteinExistence type="predicted"/>
<keyword evidence="3" id="KW-1185">Reference proteome</keyword>
<evidence type="ECO:0000313" key="3">
    <source>
        <dbReference type="Proteomes" id="UP000198796"/>
    </source>
</evidence>
<dbReference type="OrthoDB" id="5514977at2"/>
<protein>
    <submittedName>
        <fullName evidence="2">Uncharacterized protein</fullName>
    </submittedName>
</protein>
<name>A0A1I0YUP0_9RHOB</name>
<sequence>MNTPEWLKPGIYGAVIGAAFVGVVGFSWGGWMTGGGANKMASEMAHDEVILAMVPVCLDMARVDPNRTTHLNAIREASSFKRRDAVMAAGWATMPGADSPNRDLAQACIEGLNLDAS</sequence>